<reference evidence="2" key="1">
    <citation type="submission" date="2022-11" db="UniProtKB">
        <authorList>
            <consortium name="WormBaseParasite"/>
        </authorList>
    </citation>
    <scope>IDENTIFICATION</scope>
</reference>
<dbReference type="AlphaFoldDB" id="A0A914HL69"/>
<dbReference type="WBParaSite" id="Gr19_v10_g2159.t1">
    <property type="protein sequence ID" value="Gr19_v10_g2159.t1"/>
    <property type="gene ID" value="Gr19_v10_g2159"/>
</dbReference>
<accession>A0A914HL69</accession>
<evidence type="ECO:0000313" key="2">
    <source>
        <dbReference type="WBParaSite" id="Gr19_v10_g2159.t1"/>
    </source>
</evidence>
<organism evidence="1 2">
    <name type="scientific">Globodera rostochiensis</name>
    <name type="common">Golden nematode worm</name>
    <name type="synonym">Heterodera rostochiensis</name>
    <dbReference type="NCBI Taxonomy" id="31243"/>
    <lineage>
        <taxon>Eukaryota</taxon>
        <taxon>Metazoa</taxon>
        <taxon>Ecdysozoa</taxon>
        <taxon>Nematoda</taxon>
        <taxon>Chromadorea</taxon>
        <taxon>Rhabditida</taxon>
        <taxon>Tylenchina</taxon>
        <taxon>Tylenchomorpha</taxon>
        <taxon>Tylenchoidea</taxon>
        <taxon>Heteroderidae</taxon>
        <taxon>Heteroderinae</taxon>
        <taxon>Globodera</taxon>
    </lineage>
</organism>
<keyword evidence="1" id="KW-1185">Reference proteome</keyword>
<proteinExistence type="predicted"/>
<protein>
    <submittedName>
        <fullName evidence="2">Uncharacterized protein</fullName>
    </submittedName>
</protein>
<name>A0A914HL69_GLORO</name>
<dbReference type="Proteomes" id="UP000887572">
    <property type="component" value="Unplaced"/>
</dbReference>
<evidence type="ECO:0000313" key="1">
    <source>
        <dbReference type="Proteomes" id="UP000887572"/>
    </source>
</evidence>
<sequence>MIVRLQNMRYIIKLPALRSTTIRRARFGTHDSARTIRRARFGAHDSARHDSAPTIITKNLSAPNRAALKRVRRIVRAESRCTAALVTDGPFERLPNICGPDICGPDICGPDFCGPDFCGPDFCGPDFCGPDFCGYSENRTFAARHLRPDICAPDICGQNTFAARHFAILGA</sequence>